<dbReference type="Proteomes" id="UP000018189">
    <property type="component" value="Unassembled WGS sequence"/>
</dbReference>
<reference evidence="1" key="1">
    <citation type="submission" date="2012-11" db="EMBL/GenBank/DDBJ databases">
        <title>Dependencies among metagenomic species, viruses, plasmids and units of genetic variation.</title>
        <authorList>
            <person name="Nielsen H.B."/>
            <person name="Almeida M."/>
            <person name="Juncker A.S."/>
            <person name="Rasmussen S."/>
            <person name="Li J."/>
            <person name="Sunagawa S."/>
            <person name="Plichta D."/>
            <person name="Gautier L."/>
            <person name="Le Chatelier E."/>
            <person name="Peletier E."/>
            <person name="Bonde I."/>
            <person name="Nielsen T."/>
            <person name="Manichanh C."/>
            <person name="Arumugam M."/>
            <person name="Batto J."/>
            <person name="Santos M.B.Q.D."/>
            <person name="Blom N."/>
            <person name="Borruel N."/>
            <person name="Burgdorf K.S."/>
            <person name="Boumezbeur F."/>
            <person name="Casellas F."/>
            <person name="Dore J."/>
            <person name="Guarner F."/>
            <person name="Hansen T."/>
            <person name="Hildebrand F."/>
            <person name="Kaas R.S."/>
            <person name="Kennedy S."/>
            <person name="Kristiansen K."/>
            <person name="Kultima J.R."/>
            <person name="Leonard P."/>
            <person name="Levenez F."/>
            <person name="Lund O."/>
            <person name="Moumen B."/>
            <person name="Le Paslier D."/>
            <person name="Pons N."/>
            <person name="Pedersen O."/>
            <person name="Prifti E."/>
            <person name="Qin J."/>
            <person name="Raes J."/>
            <person name="Tap J."/>
            <person name="Tims S."/>
            <person name="Ussery D.W."/>
            <person name="Yamada T."/>
            <person name="MetaHit consortium"/>
            <person name="Renault P."/>
            <person name="Sicheritz-Ponten T."/>
            <person name="Bork P."/>
            <person name="Wang J."/>
            <person name="Brunak S."/>
            <person name="Ehrlich S.D."/>
        </authorList>
    </citation>
    <scope>NUCLEOTIDE SEQUENCE [LARGE SCALE GENOMIC DNA]</scope>
</reference>
<name>R7PTL6_METSM</name>
<accession>R7PTL6</accession>
<protein>
    <submittedName>
        <fullName evidence="1">Uncharacterized protein</fullName>
    </submittedName>
</protein>
<proteinExistence type="predicted"/>
<evidence type="ECO:0000313" key="1">
    <source>
        <dbReference type="EMBL" id="CDF29273.1"/>
    </source>
</evidence>
<organism evidence="1 2">
    <name type="scientific">Methanobrevibacter smithii CAG:186</name>
    <dbReference type="NCBI Taxonomy" id="1263088"/>
    <lineage>
        <taxon>Archaea</taxon>
        <taxon>Methanobacteriati</taxon>
        <taxon>Methanobacteriota</taxon>
        <taxon>Methanomada group</taxon>
        <taxon>Methanobacteria</taxon>
        <taxon>Methanobacteriales</taxon>
        <taxon>Methanobacteriaceae</taxon>
        <taxon>Methanobrevibacter</taxon>
    </lineage>
</organism>
<dbReference type="EMBL" id="CBKP010000039">
    <property type="protein sequence ID" value="CDF29273.1"/>
    <property type="molecule type" value="Genomic_DNA"/>
</dbReference>
<sequence>MILSSLPKLNAAITPVPVIPFACMSDFLMTFPLTGSIKSPSSTIKLSLRIFILQNISSSLISQITPGEASLPFSIFCPSIAGPAAADAV</sequence>
<comment type="caution">
    <text evidence="1">The sequence shown here is derived from an EMBL/GenBank/DDBJ whole genome shotgun (WGS) entry which is preliminary data.</text>
</comment>
<gene>
    <name evidence="1" type="ORF">BN522_01125</name>
</gene>
<evidence type="ECO:0000313" key="2">
    <source>
        <dbReference type="Proteomes" id="UP000018189"/>
    </source>
</evidence>
<dbReference type="AlphaFoldDB" id="R7PTL6"/>